<feature type="compositionally biased region" description="Basic and acidic residues" evidence="1">
    <location>
        <begin position="24"/>
        <end position="40"/>
    </location>
</feature>
<dbReference type="EMBL" id="CP021357">
    <property type="protein sequence ID" value="AWK76975.1"/>
    <property type="molecule type" value="Genomic_DNA"/>
</dbReference>
<protein>
    <submittedName>
        <fullName evidence="2">Uncharacterized protein</fullName>
    </submittedName>
</protein>
<accession>A0A2S2C7W7</accession>
<evidence type="ECO:0000256" key="1">
    <source>
        <dbReference type="SAM" id="MobiDB-lite"/>
    </source>
</evidence>
<dbReference type="Proteomes" id="UP000245711">
    <property type="component" value="Plasmid pRB11"/>
</dbReference>
<name>A0A2S2C7W7_9NOCA</name>
<dbReference type="KEGG" id="roz:CBI38_36830"/>
<dbReference type="AlphaFoldDB" id="A0A2S2C7W7"/>
<evidence type="ECO:0000313" key="3">
    <source>
        <dbReference type="Proteomes" id="UP000245711"/>
    </source>
</evidence>
<keyword evidence="2" id="KW-0614">Plasmid</keyword>
<evidence type="ECO:0000313" key="2">
    <source>
        <dbReference type="EMBL" id="AWK76975.1"/>
    </source>
</evidence>
<dbReference type="RefSeq" id="WP_109336380.1">
    <property type="nucleotide sequence ID" value="NZ_CP021357.1"/>
</dbReference>
<reference evidence="2 3" key="1">
    <citation type="submission" date="2017-05" db="EMBL/GenBank/DDBJ databases">
        <title>Isolation of Rhodococcus sp. S2-17 biodegrading of BP-3.</title>
        <authorList>
            <person name="Lee Y."/>
            <person name="Kim K.H."/>
            <person name="Chun B.H."/>
            <person name="Jung H.S."/>
            <person name="Jeon C.O."/>
        </authorList>
    </citation>
    <scope>NUCLEOTIDE SEQUENCE [LARGE SCALE GENOMIC DNA]</scope>
    <source>
        <strain evidence="2 3">S2-17</strain>
        <plasmid evidence="3">prb11</plasmid>
    </source>
</reference>
<keyword evidence="3" id="KW-1185">Reference proteome</keyword>
<sequence>MTTEQSSTNLQQIDGGTAPSGGPRSREQPEAAGFDDHTEQTDTGTDNPIGIEANPISSTIDGLVDGVEIWTYGQSVILDRDDAFTLVDRLLDALRNAR</sequence>
<feature type="region of interest" description="Disordered" evidence="1">
    <location>
        <begin position="1"/>
        <end position="54"/>
    </location>
</feature>
<geneLocation type="plasmid" evidence="3">
    <name>prb11</name>
</geneLocation>
<feature type="compositionally biased region" description="Polar residues" evidence="1">
    <location>
        <begin position="1"/>
        <end position="14"/>
    </location>
</feature>
<gene>
    <name evidence="2" type="ORF">CBI38_36830</name>
</gene>
<proteinExistence type="predicted"/>
<organism evidence="2 3">
    <name type="scientific">Rhodococcus oxybenzonivorans</name>
    <dbReference type="NCBI Taxonomy" id="1990687"/>
    <lineage>
        <taxon>Bacteria</taxon>
        <taxon>Bacillati</taxon>
        <taxon>Actinomycetota</taxon>
        <taxon>Actinomycetes</taxon>
        <taxon>Mycobacteriales</taxon>
        <taxon>Nocardiaceae</taxon>
        <taxon>Rhodococcus</taxon>
    </lineage>
</organism>